<dbReference type="RefSeq" id="WP_367917671.1">
    <property type="nucleotide sequence ID" value="NZ_BAABAC010000005.1"/>
</dbReference>
<evidence type="ECO:0000313" key="2">
    <source>
        <dbReference type="EMBL" id="MFD1246853.1"/>
    </source>
</evidence>
<dbReference type="PANTHER" id="PTHR40943:SF1">
    <property type="entry name" value="CYTOPLASMIC PROTEIN"/>
    <property type="match status" value="1"/>
</dbReference>
<dbReference type="Gene3D" id="2.60.120.10">
    <property type="entry name" value="Jelly Rolls"/>
    <property type="match status" value="1"/>
</dbReference>
<evidence type="ECO:0000313" key="3">
    <source>
        <dbReference type="Proteomes" id="UP001597229"/>
    </source>
</evidence>
<keyword evidence="3" id="KW-1185">Reference proteome</keyword>
<dbReference type="Pfam" id="PF05899">
    <property type="entry name" value="Cupin_3"/>
    <property type="match status" value="1"/>
</dbReference>
<comment type="caution">
    <text evidence="2">The sequence shown here is derived from an EMBL/GenBank/DDBJ whole genome shotgun (WGS) entry which is preliminary data.</text>
</comment>
<dbReference type="InterPro" id="IPR008579">
    <property type="entry name" value="UGlyAH_Cupin_dom"/>
</dbReference>
<protein>
    <submittedName>
        <fullName evidence="2">Cupin domain-containing protein</fullName>
    </submittedName>
</protein>
<sequence length="123" mass="13362">MIDLEVLSASEVQMPPFELKPTSTTSQREATMPVAGLNTAHAGVWECEAGTFTADRAEMAEVCTIVSGRAIIVTEGSSDHHEVGPGSLLVLPRGWRGTWVVTEKIRKTYVLLSDEHVQPRSNS</sequence>
<dbReference type="Proteomes" id="UP001597229">
    <property type="component" value="Unassembled WGS sequence"/>
</dbReference>
<gene>
    <name evidence="2" type="ORF">ACFQ3F_03540</name>
</gene>
<accession>A0ABW3VY79</accession>
<dbReference type="PANTHER" id="PTHR40943">
    <property type="entry name" value="CYTOPLASMIC PROTEIN-RELATED"/>
    <property type="match status" value="1"/>
</dbReference>
<organism evidence="2 3">
    <name type="scientific">Nocardioides ginsengisoli</name>
    <dbReference type="NCBI Taxonomy" id="363868"/>
    <lineage>
        <taxon>Bacteria</taxon>
        <taxon>Bacillati</taxon>
        <taxon>Actinomycetota</taxon>
        <taxon>Actinomycetes</taxon>
        <taxon>Propionibacteriales</taxon>
        <taxon>Nocardioidaceae</taxon>
        <taxon>Nocardioides</taxon>
    </lineage>
</organism>
<name>A0ABW3VY79_9ACTN</name>
<dbReference type="SUPFAM" id="SSF51182">
    <property type="entry name" value="RmlC-like cupins"/>
    <property type="match status" value="1"/>
</dbReference>
<reference evidence="3" key="1">
    <citation type="journal article" date="2019" name="Int. J. Syst. Evol. Microbiol.">
        <title>The Global Catalogue of Microorganisms (GCM) 10K type strain sequencing project: providing services to taxonomists for standard genome sequencing and annotation.</title>
        <authorList>
            <consortium name="The Broad Institute Genomics Platform"/>
            <consortium name="The Broad Institute Genome Sequencing Center for Infectious Disease"/>
            <person name="Wu L."/>
            <person name="Ma J."/>
        </authorList>
    </citation>
    <scope>NUCLEOTIDE SEQUENCE [LARGE SCALE GENOMIC DNA]</scope>
    <source>
        <strain evidence="3">CCUG 52478</strain>
    </source>
</reference>
<proteinExistence type="predicted"/>
<feature type="domain" description="(S)-ureidoglycine aminohydrolase cupin" evidence="1">
    <location>
        <begin position="37"/>
        <end position="109"/>
    </location>
</feature>
<dbReference type="InterPro" id="IPR011051">
    <property type="entry name" value="RmlC_Cupin_sf"/>
</dbReference>
<dbReference type="EMBL" id="JBHTLX010000005">
    <property type="protein sequence ID" value="MFD1246853.1"/>
    <property type="molecule type" value="Genomic_DNA"/>
</dbReference>
<dbReference type="InterPro" id="IPR014710">
    <property type="entry name" value="RmlC-like_jellyroll"/>
</dbReference>
<evidence type="ECO:0000259" key="1">
    <source>
        <dbReference type="Pfam" id="PF05899"/>
    </source>
</evidence>